<dbReference type="HOGENOM" id="CLU_1518208_0_0_1"/>
<protein>
    <submittedName>
        <fullName evidence="2">Uncharacterized protein</fullName>
    </submittedName>
</protein>
<accession>F4SAQ0</accession>
<dbReference type="Proteomes" id="UP000001072">
    <property type="component" value="Unassembled WGS sequence"/>
</dbReference>
<feature type="compositionally biased region" description="Basic and acidic residues" evidence="1">
    <location>
        <begin position="159"/>
        <end position="169"/>
    </location>
</feature>
<keyword evidence="3" id="KW-1185">Reference proteome</keyword>
<gene>
    <name evidence="2" type="ORF">MELLADRAFT_113673</name>
</gene>
<feature type="compositionally biased region" description="Polar residues" evidence="1">
    <location>
        <begin position="83"/>
        <end position="101"/>
    </location>
</feature>
<dbReference type="EMBL" id="GL883180">
    <property type="protein sequence ID" value="EGF98279.1"/>
    <property type="molecule type" value="Genomic_DNA"/>
</dbReference>
<feature type="compositionally biased region" description="Low complexity" evidence="1">
    <location>
        <begin position="130"/>
        <end position="145"/>
    </location>
</feature>
<organism evidence="3">
    <name type="scientific">Melampsora larici-populina (strain 98AG31 / pathotype 3-4-7)</name>
    <name type="common">Poplar leaf rust fungus</name>
    <dbReference type="NCBI Taxonomy" id="747676"/>
    <lineage>
        <taxon>Eukaryota</taxon>
        <taxon>Fungi</taxon>
        <taxon>Dikarya</taxon>
        <taxon>Basidiomycota</taxon>
        <taxon>Pucciniomycotina</taxon>
        <taxon>Pucciniomycetes</taxon>
        <taxon>Pucciniales</taxon>
        <taxon>Melampsoraceae</taxon>
        <taxon>Melampsora</taxon>
    </lineage>
</organism>
<dbReference type="GeneID" id="18925058"/>
<dbReference type="VEuPathDB" id="FungiDB:MELLADRAFT_113673"/>
<name>F4SAQ0_MELLP</name>
<dbReference type="AlphaFoldDB" id="F4SAQ0"/>
<reference evidence="3" key="1">
    <citation type="journal article" date="2011" name="Proc. Natl. Acad. Sci. U.S.A.">
        <title>Obligate biotrophy features unraveled by the genomic analysis of rust fungi.</title>
        <authorList>
            <person name="Duplessis S."/>
            <person name="Cuomo C.A."/>
            <person name="Lin Y.-C."/>
            <person name="Aerts A."/>
            <person name="Tisserant E."/>
            <person name="Veneault-Fourrey C."/>
            <person name="Joly D.L."/>
            <person name="Hacquard S."/>
            <person name="Amselem J."/>
            <person name="Cantarel B.L."/>
            <person name="Chiu R."/>
            <person name="Coutinho P.M."/>
            <person name="Feau N."/>
            <person name="Field M."/>
            <person name="Frey P."/>
            <person name="Gelhaye E."/>
            <person name="Goldberg J."/>
            <person name="Grabherr M.G."/>
            <person name="Kodira C.D."/>
            <person name="Kohler A."/>
            <person name="Kuees U."/>
            <person name="Lindquist E.A."/>
            <person name="Lucas S.M."/>
            <person name="Mago R."/>
            <person name="Mauceli E."/>
            <person name="Morin E."/>
            <person name="Murat C."/>
            <person name="Pangilinan J.L."/>
            <person name="Park R."/>
            <person name="Pearson M."/>
            <person name="Quesneville H."/>
            <person name="Rouhier N."/>
            <person name="Sakthikumar S."/>
            <person name="Salamov A.A."/>
            <person name="Schmutz J."/>
            <person name="Selles B."/>
            <person name="Shapiro H."/>
            <person name="Tanguay P."/>
            <person name="Tuskan G.A."/>
            <person name="Henrissat B."/>
            <person name="Van de Peer Y."/>
            <person name="Rouze P."/>
            <person name="Ellis J.G."/>
            <person name="Dodds P.N."/>
            <person name="Schein J.E."/>
            <person name="Zhong S."/>
            <person name="Hamelin R.C."/>
            <person name="Grigoriev I.V."/>
            <person name="Szabo L.J."/>
            <person name="Martin F."/>
        </authorList>
    </citation>
    <scope>NUCLEOTIDE SEQUENCE [LARGE SCALE GENOMIC DNA]</scope>
    <source>
        <strain evidence="3">98AG31 / pathotype 3-4-7</strain>
    </source>
</reference>
<evidence type="ECO:0000256" key="1">
    <source>
        <dbReference type="SAM" id="MobiDB-lite"/>
    </source>
</evidence>
<dbReference type="KEGG" id="mlr:MELLADRAFT_113673"/>
<feature type="compositionally biased region" description="Basic and acidic residues" evidence="1">
    <location>
        <begin position="102"/>
        <end position="118"/>
    </location>
</feature>
<dbReference type="InParanoid" id="F4SAQ0"/>
<evidence type="ECO:0000313" key="2">
    <source>
        <dbReference type="EMBL" id="EGF98279.1"/>
    </source>
</evidence>
<proteinExistence type="predicted"/>
<evidence type="ECO:0000313" key="3">
    <source>
        <dbReference type="Proteomes" id="UP000001072"/>
    </source>
</evidence>
<sequence>MSNIATSSGDKTNQIWGRLEVARKSKRLGFLMTLNDMGRLRQIMTILEINQEALSPRAKKSEVVEHYKKFAAPMVDSFVLSLNQNSTSRSSPPGTSQSKQEGTSKSKQVELDINKDVEMNIANKSPPKCSKVVVTSSNSTPTSSTEDLRTPVPGRRPNSKVEELREGLKKRVNKLVS</sequence>
<feature type="region of interest" description="Disordered" evidence="1">
    <location>
        <begin position="83"/>
        <end position="177"/>
    </location>
</feature>
<dbReference type="RefSeq" id="XP_007418475.1">
    <property type="nucleotide sequence ID" value="XM_007418413.1"/>
</dbReference>